<keyword evidence="6" id="KW-0460">Magnesium</keyword>
<evidence type="ECO:0000256" key="2">
    <source>
        <dbReference type="ARBA" id="ARBA00022552"/>
    </source>
</evidence>
<comment type="caution">
    <text evidence="8">The sequence shown here is derived from an EMBL/GenBank/DDBJ whole genome shotgun (WGS) entry which is preliminary data.</text>
</comment>
<dbReference type="PANTHER" id="PTHR34276:SF1">
    <property type="entry name" value="MINI-RIBONUCLEASE 3"/>
    <property type="match status" value="1"/>
</dbReference>
<evidence type="ECO:0000259" key="7">
    <source>
        <dbReference type="SMART" id="SM00535"/>
    </source>
</evidence>
<proteinExistence type="inferred from homology"/>
<keyword evidence="6" id="KW-0963">Cytoplasm</keyword>
<protein>
    <recommendedName>
        <fullName evidence="6">Mini-ribonuclease 3</fullName>
        <shortName evidence="6">Mini-3</shortName>
        <shortName evidence="6">Mini-RNase 3</shortName>
        <ecNumber evidence="6">3.1.26.-</ecNumber>
    </recommendedName>
    <alternativeName>
        <fullName evidence="6">Mini-RNase III</fullName>
        <shortName evidence="6">Mini-III</shortName>
    </alternativeName>
</protein>
<comment type="function">
    <text evidence="6">Involved in correct processing of both the 5' and 3' ends of 23S rRNA precursor. Processes 30S rRNA precursor transcript even in absence of ribonuclease 3 (Rnc); Rnc processes 30S rRNA into smaller rRNA precursors.</text>
</comment>
<keyword evidence="4 6" id="KW-0255">Endonuclease</keyword>
<keyword evidence="2 6" id="KW-0698">rRNA processing</keyword>
<evidence type="ECO:0000256" key="4">
    <source>
        <dbReference type="ARBA" id="ARBA00022759"/>
    </source>
</evidence>
<dbReference type="Pfam" id="PF00636">
    <property type="entry name" value="Ribonuclease_3"/>
    <property type="match status" value="1"/>
</dbReference>
<organism evidence="8">
    <name type="scientific">Oscillatoriales cyanobacterium SpSt-402</name>
    <dbReference type="NCBI Taxonomy" id="2282168"/>
    <lineage>
        <taxon>Bacteria</taxon>
        <taxon>Bacillati</taxon>
        <taxon>Cyanobacteriota</taxon>
        <taxon>Cyanophyceae</taxon>
        <taxon>Oscillatoriophycideae</taxon>
        <taxon>Oscillatoriales</taxon>
    </lineage>
</organism>
<feature type="active site" evidence="6">
    <location>
        <position position="44"/>
    </location>
</feature>
<dbReference type="InterPro" id="IPR000999">
    <property type="entry name" value="RNase_III_dom"/>
</dbReference>
<dbReference type="GO" id="GO:0019843">
    <property type="term" value="F:rRNA binding"/>
    <property type="evidence" value="ECO:0007669"/>
    <property type="project" value="UniProtKB-UniRule"/>
</dbReference>
<comment type="subcellular location">
    <subcellularLocation>
        <location evidence="6">Cytoplasm</location>
    </subcellularLocation>
</comment>
<dbReference type="GO" id="GO:0005737">
    <property type="term" value="C:cytoplasm"/>
    <property type="evidence" value="ECO:0007669"/>
    <property type="project" value="UniProtKB-SubCell"/>
</dbReference>
<dbReference type="EMBL" id="DSRD01000591">
    <property type="protein sequence ID" value="HGW94488.1"/>
    <property type="molecule type" value="Genomic_DNA"/>
</dbReference>
<dbReference type="SMART" id="SM00535">
    <property type="entry name" value="RIBOc"/>
    <property type="match status" value="1"/>
</dbReference>
<dbReference type="PANTHER" id="PTHR34276">
    <property type="entry name" value="MINI-RIBONUCLEASE 3"/>
    <property type="match status" value="1"/>
</dbReference>
<evidence type="ECO:0000256" key="3">
    <source>
        <dbReference type="ARBA" id="ARBA00022722"/>
    </source>
</evidence>
<dbReference type="Gene3D" id="1.10.1520.10">
    <property type="entry name" value="Ribonuclease III domain"/>
    <property type="match status" value="1"/>
</dbReference>
<dbReference type="EC" id="3.1.26.-" evidence="6"/>
<dbReference type="InterPro" id="IPR036389">
    <property type="entry name" value="RNase_III_sf"/>
</dbReference>
<dbReference type="GO" id="GO:0006364">
    <property type="term" value="P:rRNA processing"/>
    <property type="evidence" value="ECO:0007669"/>
    <property type="project" value="UniProtKB-UniRule"/>
</dbReference>
<comment type="subunit">
    <text evidence="6">Homodimer.</text>
</comment>
<evidence type="ECO:0000313" key="8">
    <source>
        <dbReference type="EMBL" id="HGW94488.1"/>
    </source>
</evidence>
<dbReference type="GO" id="GO:0004525">
    <property type="term" value="F:ribonuclease III activity"/>
    <property type="evidence" value="ECO:0007669"/>
    <property type="project" value="InterPro"/>
</dbReference>
<sequence>MTDPDSSPDLTLDEHSPIQLFLSSPLPPSQLQRLSPAALAYLGDAIYELFVRRFYLTPPKRIQVYHQQVVAQVRAEAQARHLQTLIPQLTQVEMDWLKRGRNSTTGHSRRVEPEIYQQATSLETLVGYLYLTNPERLFFLLSLLDLTLTENK</sequence>
<evidence type="ECO:0000256" key="6">
    <source>
        <dbReference type="HAMAP-Rule" id="MF_01468"/>
    </source>
</evidence>
<evidence type="ECO:0000256" key="1">
    <source>
        <dbReference type="ARBA" id="ARBA00022517"/>
    </source>
</evidence>
<keyword evidence="6" id="KW-0699">rRNA-binding</keyword>
<comment type="similarity">
    <text evidence="6">Belongs to the MrnC RNase family.</text>
</comment>
<evidence type="ECO:0000256" key="5">
    <source>
        <dbReference type="ARBA" id="ARBA00022801"/>
    </source>
</evidence>
<keyword evidence="3 6" id="KW-0540">Nuclease</keyword>
<keyword evidence="5 6" id="KW-0378">Hydrolase</keyword>
<comment type="cofactor">
    <cofactor evidence="6">
        <name>Mg(2+)</name>
        <dbReference type="ChEBI" id="CHEBI:18420"/>
    </cofactor>
</comment>
<feature type="domain" description="RNase III" evidence="7">
    <location>
        <begin position="19"/>
        <end position="151"/>
    </location>
</feature>
<name>A0A832M2U6_9CYAN</name>
<accession>A0A832M2U6</accession>
<gene>
    <name evidence="6" type="primary">mrnC</name>
    <name evidence="8" type="ORF">ENR47_09435</name>
</gene>
<reference evidence="8" key="1">
    <citation type="journal article" date="2020" name="mSystems">
        <title>Genome- and Community-Level Interaction Insights into Carbon Utilization and Element Cycling Functions of Hydrothermarchaeota in Hydrothermal Sediment.</title>
        <authorList>
            <person name="Zhou Z."/>
            <person name="Liu Y."/>
            <person name="Xu W."/>
            <person name="Pan J."/>
            <person name="Luo Z.H."/>
            <person name="Li M."/>
        </authorList>
    </citation>
    <scope>NUCLEOTIDE SEQUENCE [LARGE SCALE GENOMIC DNA]</scope>
    <source>
        <strain evidence="8">SpSt-402</strain>
    </source>
</reference>
<keyword evidence="1 6" id="KW-0690">Ribosome biogenesis</keyword>
<dbReference type="HAMAP" id="MF_01468">
    <property type="entry name" value="RNase_Mini_III"/>
    <property type="match status" value="1"/>
</dbReference>
<dbReference type="SUPFAM" id="SSF69065">
    <property type="entry name" value="RNase III domain-like"/>
    <property type="match status" value="1"/>
</dbReference>
<dbReference type="InterPro" id="IPR008226">
    <property type="entry name" value="Mini3_fam"/>
</dbReference>
<keyword evidence="6" id="KW-0694">RNA-binding</keyword>
<dbReference type="AlphaFoldDB" id="A0A832M2U6"/>